<accession>A0A6N6JBU3</accession>
<name>A0A6N6JBU3_9RHOB</name>
<gene>
    <name evidence="1" type="ORF">KIN_03940</name>
</gene>
<protein>
    <submittedName>
        <fullName evidence="1">Phosphoglycerate mutase</fullName>
    </submittedName>
</protein>
<dbReference type="RefSeq" id="WP_159804266.1">
    <property type="nucleotide sequence ID" value="NZ_BLJE01000001.1"/>
</dbReference>
<keyword evidence="2" id="KW-1185">Reference proteome</keyword>
<dbReference type="Pfam" id="PF00300">
    <property type="entry name" value="His_Phos_1"/>
    <property type="match status" value="1"/>
</dbReference>
<dbReference type="Proteomes" id="UP000436822">
    <property type="component" value="Unassembled WGS sequence"/>
</dbReference>
<dbReference type="OrthoDB" id="8347407at2"/>
<dbReference type="GO" id="GO:0005737">
    <property type="term" value="C:cytoplasm"/>
    <property type="evidence" value="ECO:0007669"/>
    <property type="project" value="TreeGrafter"/>
</dbReference>
<dbReference type="InterPro" id="IPR050275">
    <property type="entry name" value="PGM_Phosphatase"/>
</dbReference>
<dbReference type="PANTHER" id="PTHR48100:SF1">
    <property type="entry name" value="HISTIDINE PHOSPHATASE FAMILY PROTEIN-RELATED"/>
    <property type="match status" value="1"/>
</dbReference>
<dbReference type="GO" id="GO:0016791">
    <property type="term" value="F:phosphatase activity"/>
    <property type="evidence" value="ECO:0007669"/>
    <property type="project" value="TreeGrafter"/>
</dbReference>
<sequence>MTRWWWVRHGPTHEKAFCGWRDVPADLSDEDTILRLNAYLPSQAVIVSSDLRRAVQTADALEKGRTRLDHLQAFREFHFGDWDGLTFDDVSRRDPELSRAYWEDPGEIKAPNGESWYDAARRIEPEVDRMNESYAGQNIIAVAHFGAILTQVGRAGGLPPYDCLGHGIDNLSVTEMSWDGHQWHLGKINHVP</sequence>
<dbReference type="InterPro" id="IPR029033">
    <property type="entry name" value="His_PPase_superfam"/>
</dbReference>
<organism evidence="1 2">
    <name type="scientific">Litoreibacter roseus</name>
    <dbReference type="NCBI Taxonomy" id="2601869"/>
    <lineage>
        <taxon>Bacteria</taxon>
        <taxon>Pseudomonadati</taxon>
        <taxon>Pseudomonadota</taxon>
        <taxon>Alphaproteobacteria</taxon>
        <taxon>Rhodobacterales</taxon>
        <taxon>Roseobacteraceae</taxon>
        <taxon>Litoreibacter</taxon>
    </lineage>
</organism>
<dbReference type="AlphaFoldDB" id="A0A6N6JBU3"/>
<dbReference type="SUPFAM" id="SSF53254">
    <property type="entry name" value="Phosphoglycerate mutase-like"/>
    <property type="match status" value="1"/>
</dbReference>
<proteinExistence type="predicted"/>
<comment type="caution">
    <text evidence="1">The sequence shown here is derived from an EMBL/GenBank/DDBJ whole genome shotgun (WGS) entry which is preliminary data.</text>
</comment>
<dbReference type="EMBL" id="BLJE01000001">
    <property type="protein sequence ID" value="GFE63320.1"/>
    <property type="molecule type" value="Genomic_DNA"/>
</dbReference>
<evidence type="ECO:0000313" key="2">
    <source>
        <dbReference type="Proteomes" id="UP000436822"/>
    </source>
</evidence>
<dbReference type="SMART" id="SM00855">
    <property type="entry name" value="PGAM"/>
    <property type="match status" value="1"/>
</dbReference>
<evidence type="ECO:0000313" key="1">
    <source>
        <dbReference type="EMBL" id="GFE63320.1"/>
    </source>
</evidence>
<dbReference type="InterPro" id="IPR013078">
    <property type="entry name" value="His_Pase_superF_clade-1"/>
</dbReference>
<reference evidence="1 2" key="1">
    <citation type="submission" date="2019-12" db="EMBL/GenBank/DDBJ databases">
        <title>Litoreibacter badius sp. nov., a novel bacteriochlorophyll a-containing bacterium in the genus Litoreibacter.</title>
        <authorList>
            <person name="Kanamuro M."/>
            <person name="Takabe Y."/>
            <person name="Mori K."/>
            <person name="Takaichi S."/>
            <person name="Hanada S."/>
        </authorList>
    </citation>
    <scope>NUCLEOTIDE SEQUENCE [LARGE SCALE GENOMIC DNA]</scope>
    <source>
        <strain evidence="1 2">K6</strain>
    </source>
</reference>
<dbReference type="CDD" id="cd07067">
    <property type="entry name" value="HP_PGM_like"/>
    <property type="match status" value="1"/>
</dbReference>
<dbReference type="PANTHER" id="PTHR48100">
    <property type="entry name" value="BROAD-SPECIFICITY PHOSPHATASE YOR283W-RELATED"/>
    <property type="match status" value="1"/>
</dbReference>
<dbReference type="Gene3D" id="3.40.50.1240">
    <property type="entry name" value="Phosphoglycerate mutase-like"/>
    <property type="match status" value="1"/>
</dbReference>